<dbReference type="PANTHER" id="PTHR43335:SF4">
    <property type="entry name" value="ABC TRANSPORTER, ATP-BINDING PROTEIN"/>
    <property type="match status" value="1"/>
</dbReference>
<evidence type="ECO:0000256" key="3">
    <source>
        <dbReference type="ARBA" id="ARBA00022741"/>
    </source>
</evidence>
<sequence length="336" mass="36299">MPRLREIVMDSGGLLRVEERLDRRTGQAVAANGPIDPSRRSSPAMIQAIGLTKSYGHVHAVNGVSFEARPGRVTGFLGLNGSGKTTTLRMLLGLTRPTSGEARINHRRFRDLKHPSKEVGAVLEQGISHPGQSGRAHLVSQALIVGASRSRVDALLDEVDLAQAAGQRTGQYSLGMRQRLAVATALLCDPPVLVLDEPANGLDPEGVAWIRALLRNHANRGGTVLLSSHLLAELAHLIDDVVIIVKGRVTCEAPLASLYDNVASRLRIRSRDQRRLWQVLESAGGRVTRNGDVLEVVGLTSEDVGEIAFQARVPLHELTVDPPDLEQIFLTMAAAR</sequence>
<protein>
    <submittedName>
        <fullName evidence="6">ABC-2 type transport system ATP-binding protein</fullName>
    </submittedName>
</protein>
<dbReference type="Proteomes" id="UP000631791">
    <property type="component" value="Unassembled WGS sequence"/>
</dbReference>
<comment type="similarity">
    <text evidence="1">Belongs to the ABC transporter superfamily.</text>
</comment>
<dbReference type="InterPro" id="IPR003593">
    <property type="entry name" value="AAA+_ATPase"/>
</dbReference>
<name>A0ABS0K0C5_9ACTN</name>
<evidence type="ECO:0000313" key="7">
    <source>
        <dbReference type="Proteomes" id="UP000631791"/>
    </source>
</evidence>
<organism evidence="6 7">
    <name type="scientific">Micromonospora vinacea</name>
    <dbReference type="NCBI Taxonomy" id="709878"/>
    <lineage>
        <taxon>Bacteria</taxon>
        <taxon>Bacillati</taxon>
        <taxon>Actinomycetota</taxon>
        <taxon>Actinomycetes</taxon>
        <taxon>Micromonosporales</taxon>
        <taxon>Micromonosporaceae</taxon>
        <taxon>Micromonospora</taxon>
    </lineage>
</organism>
<gene>
    <name evidence="6" type="ORF">IW249_002459</name>
</gene>
<keyword evidence="7" id="KW-1185">Reference proteome</keyword>
<dbReference type="PANTHER" id="PTHR43335">
    <property type="entry name" value="ABC TRANSPORTER, ATP-BINDING PROTEIN"/>
    <property type="match status" value="1"/>
</dbReference>
<evidence type="ECO:0000313" key="6">
    <source>
        <dbReference type="EMBL" id="MBG6102045.1"/>
    </source>
</evidence>
<evidence type="ECO:0000256" key="2">
    <source>
        <dbReference type="ARBA" id="ARBA00022448"/>
    </source>
</evidence>
<reference evidence="6 7" key="1">
    <citation type="submission" date="2020-11" db="EMBL/GenBank/DDBJ databases">
        <title>Sequencing the genomes of 1000 actinobacteria strains.</title>
        <authorList>
            <person name="Klenk H.-P."/>
        </authorList>
    </citation>
    <scope>NUCLEOTIDE SEQUENCE [LARGE SCALE GENOMIC DNA]</scope>
    <source>
        <strain evidence="6 7">DSM 101695</strain>
    </source>
</reference>
<dbReference type="PROSITE" id="PS50893">
    <property type="entry name" value="ABC_TRANSPORTER_2"/>
    <property type="match status" value="1"/>
</dbReference>
<dbReference type="Pfam" id="PF00005">
    <property type="entry name" value="ABC_tran"/>
    <property type="match status" value="1"/>
</dbReference>
<dbReference type="SMART" id="SM00382">
    <property type="entry name" value="AAA"/>
    <property type="match status" value="1"/>
</dbReference>
<dbReference type="EMBL" id="JADOTY010000001">
    <property type="protein sequence ID" value="MBG6102045.1"/>
    <property type="molecule type" value="Genomic_DNA"/>
</dbReference>
<keyword evidence="3" id="KW-0547">Nucleotide-binding</keyword>
<dbReference type="GO" id="GO:0005524">
    <property type="term" value="F:ATP binding"/>
    <property type="evidence" value="ECO:0007669"/>
    <property type="project" value="UniProtKB-KW"/>
</dbReference>
<evidence type="ECO:0000256" key="1">
    <source>
        <dbReference type="ARBA" id="ARBA00005417"/>
    </source>
</evidence>
<accession>A0ABS0K0C5</accession>
<dbReference type="RefSeq" id="WP_372432958.1">
    <property type="nucleotide sequence ID" value="NZ_JADOTY010000001.1"/>
</dbReference>
<dbReference type="InterPro" id="IPR003439">
    <property type="entry name" value="ABC_transporter-like_ATP-bd"/>
</dbReference>
<comment type="caution">
    <text evidence="6">The sequence shown here is derived from an EMBL/GenBank/DDBJ whole genome shotgun (WGS) entry which is preliminary data.</text>
</comment>
<evidence type="ECO:0000259" key="5">
    <source>
        <dbReference type="PROSITE" id="PS50893"/>
    </source>
</evidence>
<dbReference type="InterPro" id="IPR027417">
    <property type="entry name" value="P-loop_NTPase"/>
</dbReference>
<dbReference type="Gene3D" id="3.40.50.300">
    <property type="entry name" value="P-loop containing nucleotide triphosphate hydrolases"/>
    <property type="match status" value="1"/>
</dbReference>
<keyword evidence="2" id="KW-0813">Transport</keyword>
<dbReference type="PROSITE" id="PS00211">
    <property type="entry name" value="ABC_TRANSPORTER_1"/>
    <property type="match status" value="1"/>
</dbReference>
<proteinExistence type="inferred from homology"/>
<dbReference type="InterPro" id="IPR017871">
    <property type="entry name" value="ABC_transporter-like_CS"/>
</dbReference>
<keyword evidence="4 6" id="KW-0067">ATP-binding</keyword>
<evidence type="ECO:0000256" key="4">
    <source>
        <dbReference type="ARBA" id="ARBA00022840"/>
    </source>
</evidence>
<feature type="domain" description="ABC transporter" evidence="5">
    <location>
        <begin position="46"/>
        <end position="271"/>
    </location>
</feature>
<dbReference type="SUPFAM" id="SSF52540">
    <property type="entry name" value="P-loop containing nucleoside triphosphate hydrolases"/>
    <property type="match status" value="1"/>
</dbReference>